<proteinExistence type="predicted"/>
<organism evidence="2">
    <name type="scientific">Cucumis melo</name>
    <name type="common">Muskmelon</name>
    <dbReference type="NCBI Taxonomy" id="3656"/>
    <lineage>
        <taxon>Eukaryota</taxon>
        <taxon>Viridiplantae</taxon>
        <taxon>Streptophyta</taxon>
        <taxon>Embryophyta</taxon>
        <taxon>Tracheophyta</taxon>
        <taxon>Spermatophyta</taxon>
        <taxon>Magnoliopsida</taxon>
        <taxon>eudicotyledons</taxon>
        <taxon>Gunneridae</taxon>
        <taxon>Pentapetalae</taxon>
        <taxon>rosids</taxon>
        <taxon>fabids</taxon>
        <taxon>Cucurbitales</taxon>
        <taxon>Cucurbitaceae</taxon>
        <taxon>Benincaseae</taxon>
        <taxon>Cucumis</taxon>
    </lineage>
</organism>
<feature type="compositionally biased region" description="Polar residues" evidence="1">
    <location>
        <begin position="10"/>
        <end position="19"/>
    </location>
</feature>
<name>A0A9I9EEU2_CUCME</name>
<protein>
    <submittedName>
        <fullName evidence="2">Uncharacterized protein</fullName>
    </submittedName>
</protein>
<accession>A0A9I9EEU2</accession>
<dbReference type="Gramene" id="MELO3C032472.2.1">
    <property type="protein sequence ID" value="MELO3C032472.2.1"/>
    <property type="gene ID" value="MELO3C032472.2"/>
</dbReference>
<dbReference type="AlphaFoldDB" id="A0A9I9EEU2"/>
<dbReference type="EnsemblPlants" id="MELO3C032549.2.1">
    <property type="protein sequence ID" value="MELO3C032549.2.1"/>
    <property type="gene ID" value="MELO3C032549.2"/>
</dbReference>
<sequence>MFVHEASTAVVASQRTQPPSRSPIRMKLVAPSILLCSMLPH</sequence>
<evidence type="ECO:0000256" key="1">
    <source>
        <dbReference type="SAM" id="MobiDB-lite"/>
    </source>
</evidence>
<dbReference type="Gramene" id="MELO3C032549.2.1">
    <property type="protein sequence ID" value="MELO3C032549.2.1"/>
    <property type="gene ID" value="MELO3C032549.2"/>
</dbReference>
<feature type="region of interest" description="Disordered" evidence="1">
    <location>
        <begin position="1"/>
        <end position="23"/>
    </location>
</feature>
<reference evidence="2" key="1">
    <citation type="submission" date="2023-03" db="UniProtKB">
        <authorList>
            <consortium name="EnsemblPlants"/>
        </authorList>
    </citation>
    <scope>IDENTIFICATION</scope>
</reference>
<evidence type="ECO:0000313" key="2">
    <source>
        <dbReference type="EnsemblPlants" id="MELO3C032549.2.1"/>
    </source>
</evidence>
<dbReference type="EnsemblPlants" id="MELO3C032472.2.1">
    <property type="protein sequence ID" value="MELO3C032472.2.1"/>
    <property type="gene ID" value="MELO3C032472.2"/>
</dbReference>